<gene>
    <name evidence="2" type="ORF">FSB75_09365</name>
</gene>
<dbReference type="Proteomes" id="UP000321204">
    <property type="component" value="Chromosome"/>
</dbReference>
<dbReference type="KEGG" id="fgg:FSB75_09365"/>
<keyword evidence="1" id="KW-1133">Transmembrane helix</keyword>
<evidence type="ECO:0000313" key="2">
    <source>
        <dbReference type="EMBL" id="QEC56093.1"/>
    </source>
</evidence>
<protein>
    <submittedName>
        <fullName evidence="2">Uncharacterized protein</fullName>
    </submittedName>
</protein>
<dbReference type="AlphaFoldDB" id="A0A5B8UHU0"/>
<keyword evidence="3" id="KW-1185">Reference proteome</keyword>
<feature type="transmembrane region" description="Helical" evidence="1">
    <location>
        <begin position="186"/>
        <end position="203"/>
    </location>
</feature>
<keyword evidence="1" id="KW-0812">Transmembrane</keyword>
<sequence length="257" mass="29126">MKKYCVVPALCFCLQLSFWGRAQDIYRGLKQTIDFTIDKIGNADIDVSMQLTAAQWDNFKKTIGENVSLLKRQMERELPKYYLTDFSYTEDAMNRAYNVKFKALGIGFVNRNGLWETDLDVEKPDITKLSDREFVMNEDVLASGTLVQQTVKLHLPSVAKNAKVEKDSFGKAVLTYATGQELTSQALTAFGILLVLLGAWWFYRNQQAKNKPALAQITQTDKEPNKEIAGEAIRNAVIEARESEEKRQIELKRGGVV</sequence>
<evidence type="ECO:0000313" key="3">
    <source>
        <dbReference type="Proteomes" id="UP000321204"/>
    </source>
</evidence>
<keyword evidence="1" id="KW-0472">Membrane</keyword>
<dbReference type="EMBL" id="CP042433">
    <property type="protein sequence ID" value="QEC56093.1"/>
    <property type="molecule type" value="Genomic_DNA"/>
</dbReference>
<accession>A0A5B8UHU0</accession>
<organism evidence="2 3">
    <name type="scientific">Flavisolibacter ginsenosidimutans</name>
    <dbReference type="NCBI Taxonomy" id="661481"/>
    <lineage>
        <taxon>Bacteria</taxon>
        <taxon>Pseudomonadati</taxon>
        <taxon>Bacteroidota</taxon>
        <taxon>Chitinophagia</taxon>
        <taxon>Chitinophagales</taxon>
        <taxon>Chitinophagaceae</taxon>
        <taxon>Flavisolibacter</taxon>
    </lineage>
</organism>
<proteinExistence type="predicted"/>
<name>A0A5B8UHU0_9BACT</name>
<dbReference type="RefSeq" id="WP_146786105.1">
    <property type="nucleotide sequence ID" value="NZ_BAABIO010000001.1"/>
</dbReference>
<dbReference type="OrthoDB" id="1436150at2"/>
<evidence type="ECO:0000256" key="1">
    <source>
        <dbReference type="SAM" id="Phobius"/>
    </source>
</evidence>
<reference evidence="2 3" key="1">
    <citation type="journal article" date="2015" name="Int. J. Syst. Evol. Microbiol.">
        <title>Flavisolibacter ginsenosidimutans sp. nov., with ginsenoside-converting activity isolated from soil used for cultivating ginseng.</title>
        <authorList>
            <person name="Zhao Y."/>
            <person name="Liu Q."/>
            <person name="Kang M.S."/>
            <person name="Jin F."/>
            <person name="Yu H."/>
            <person name="Im W.T."/>
        </authorList>
    </citation>
    <scope>NUCLEOTIDE SEQUENCE [LARGE SCALE GENOMIC DNA]</scope>
    <source>
        <strain evidence="2 3">Gsoil 636</strain>
    </source>
</reference>